<evidence type="ECO:0000313" key="6">
    <source>
        <dbReference type="EMBL" id="PIT93050.1"/>
    </source>
</evidence>
<dbReference type="PANTHER" id="PTHR43774:SF1">
    <property type="entry name" value="PEPTIDE METHIONINE SULFOXIDE REDUCTASE MSRA 2"/>
    <property type="match status" value="1"/>
</dbReference>
<evidence type="ECO:0000256" key="2">
    <source>
        <dbReference type="ARBA" id="ARBA00047806"/>
    </source>
</evidence>
<keyword evidence="1 4" id="KW-0560">Oxidoreductase</keyword>
<dbReference type="EMBL" id="PFAY01000016">
    <property type="protein sequence ID" value="PIT93050.1"/>
    <property type="molecule type" value="Genomic_DNA"/>
</dbReference>
<dbReference type="SUPFAM" id="SSF55068">
    <property type="entry name" value="Peptide methionine sulfoxide reductase"/>
    <property type="match status" value="1"/>
</dbReference>
<dbReference type="NCBIfam" id="TIGR00401">
    <property type="entry name" value="msrA"/>
    <property type="match status" value="1"/>
</dbReference>
<dbReference type="EC" id="1.8.4.11" evidence="4"/>
<name>A0A2M6WJT3_9BACT</name>
<dbReference type="AlphaFoldDB" id="A0A2M6WJT3"/>
<reference evidence="7" key="1">
    <citation type="submission" date="2017-09" db="EMBL/GenBank/DDBJ databases">
        <title>Depth-based differentiation of microbial function through sediment-hosted aquifers and enrichment of novel symbionts in the deep terrestrial subsurface.</title>
        <authorList>
            <person name="Probst A.J."/>
            <person name="Ladd B."/>
            <person name="Jarett J.K."/>
            <person name="Geller-Mcgrath D.E."/>
            <person name="Sieber C.M.K."/>
            <person name="Emerson J.B."/>
            <person name="Anantharaman K."/>
            <person name="Thomas B.C."/>
            <person name="Malmstrom R."/>
            <person name="Stieglmeier M."/>
            <person name="Klingl A."/>
            <person name="Woyke T."/>
            <person name="Ryan C.M."/>
            <person name="Banfield J.F."/>
        </authorList>
    </citation>
    <scope>NUCLEOTIDE SEQUENCE [LARGE SCALE GENOMIC DNA]</scope>
</reference>
<gene>
    <name evidence="4 6" type="primary">msrA</name>
    <name evidence="6" type="ORF">COU06_02070</name>
</gene>
<comment type="function">
    <text evidence="4">Has an important function as a repair enzyme for proteins that have been inactivated by oxidation. Catalyzes the reversible oxidation-reduction of methionine sulfoxide in proteins to methionine.</text>
</comment>
<sequence length="166" mass="19090">MTNNMNKKIVLAGGCFWGLEDLIRTQPGVINTEVGYTGGVNENPTYENHPGHAEAVEIEYDLSKTSYKKLLDFFFQIHNPTTLNQQGNDRGTSYRSAIFYGNEEEKKEGEDFIDIVNKSKRWKDPVVTTLEPLGKFYKAESYHQDYLQKNKGGYTCHAIWFDSYLK</sequence>
<evidence type="ECO:0000313" key="7">
    <source>
        <dbReference type="Proteomes" id="UP000229112"/>
    </source>
</evidence>
<dbReference type="Pfam" id="PF01625">
    <property type="entry name" value="PMSR"/>
    <property type="match status" value="1"/>
</dbReference>
<feature type="domain" description="Peptide methionine sulphoxide reductase MsrA" evidence="5">
    <location>
        <begin position="8"/>
        <end position="156"/>
    </location>
</feature>
<dbReference type="Gene3D" id="3.30.1060.10">
    <property type="entry name" value="Peptide methionine sulphoxide reductase MsrA"/>
    <property type="match status" value="1"/>
</dbReference>
<dbReference type="InterPro" id="IPR002569">
    <property type="entry name" value="Met_Sox_Rdtase_MsrA_dom"/>
</dbReference>
<dbReference type="PANTHER" id="PTHR43774">
    <property type="entry name" value="PEPTIDE METHIONINE SULFOXIDE REDUCTASE"/>
    <property type="match status" value="1"/>
</dbReference>
<organism evidence="6 7">
    <name type="scientific">Candidatus Harrisonbacteria bacterium CG10_big_fil_rev_8_21_14_0_10_38_8</name>
    <dbReference type="NCBI Taxonomy" id="1974582"/>
    <lineage>
        <taxon>Bacteria</taxon>
        <taxon>Candidatus Harrisoniibacteriota</taxon>
    </lineage>
</organism>
<dbReference type="Proteomes" id="UP000229112">
    <property type="component" value="Unassembled WGS sequence"/>
</dbReference>
<dbReference type="GO" id="GO:0033744">
    <property type="term" value="F:L-methionine:thioredoxin-disulfide S-oxidoreductase activity"/>
    <property type="evidence" value="ECO:0007669"/>
    <property type="project" value="RHEA"/>
</dbReference>
<proteinExistence type="inferred from homology"/>
<protein>
    <recommendedName>
        <fullName evidence="4">Peptide methionine sulfoxide reductase MsrA</fullName>
        <shortName evidence="4">Protein-methionine-S-oxide reductase</shortName>
        <ecNumber evidence="4">1.8.4.11</ecNumber>
    </recommendedName>
    <alternativeName>
        <fullName evidence="4">Peptide-methionine (S)-S-oxide reductase</fullName>
        <shortName evidence="4">Peptide Met(O) reductase</shortName>
    </alternativeName>
</protein>
<comment type="similarity">
    <text evidence="4">Belongs to the MsrA Met sulfoxide reductase family.</text>
</comment>
<dbReference type="GO" id="GO:0008113">
    <property type="term" value="F:peptide-methionine (S)-S-oxide reductase activity"/>
    <property type="evidence" value="ECO:0007669"/>
    <property type="project" value="UniProtKB-UniRule"/>
</dbReference>
<comment type="caution">
    <text evidence="6">The sequence shown here is derived from an EMBL/GenBank/DDBJ whole genome shotgun (WGS) entry which is preliminary data.</text>
</comment>
<dbReference type="HAMAP" id="MF_01401">
    <property type="entry name" value="MsrA"/>
    <property type="match status" value="1"/>
</dbReference>
<comment type="catalytic activity">
    <reaction evidence="2 4">
        <text>L-methionyl-[protein] + [thioredoxin]-disulfide + H2O = L-methionyl-(S)-S-oxide-[protein] + [thioredoxin]-dithiol</text>
        <dbReference type="Rhea" id="RHEA:14217"/>
        <dbReference type="Rhea" id="RHEA-COMP:10698"/>
        <dbReference type="Rhea" id="RHEA-COMP:10700"/>
        <dbReference type="Rhea" id="RHEA-COMP:12313"/>
        <dbReference type="Rhea" id="RHEA-COMP:12315"/>
        <dbReference type="ChEBI" id="CHEBI:15377"/>
        <dbReference type="ChEBI" id="CHEBI:16044"/>
        <dbReference type="ChEBI" id="CHEBI:29950"/>
        <dbReference type="ChEBI" id="CHEBI:44120"/>
        <dbReference type="ChEBI" id="CHEBI:50058"/>
        <dbReference type="EC" id="1.8.4.11"/>
    </reaction>
</comment>
<evidence type="ECO:0000256" key="4">
    <source>
        <dbReference type="HAMAP-Rule" id="MF_01401"/>
    </source>
</evidence>
<evidence type="ECO:0000259" key="5">
    <source>
        <dbReference type="Pfam" id="PF01625"/>
    </source>
</evidence>
<evidence type="ECO:0000256" key="1">
    <source>
        <dbReference type="ARBA" id="ARBA00023002"/>
    </source>
</evidence>
<dbReference type="InterPro" id="IPR036509">
    <property type="entry name" value="Met_Sox_Rdtase_MsrA_sf"/>
</dbReference>
<comment type="catalytic activity">
    <reaction evidence="3 4">
        <text>[thioredoxin]-disulfide + L-methionine + H2O = L-methionine (S)-S-oxide + [thioredoxin]-dithiol</text>
        <dbReference type="Rhea" id="RHEA:19993"/>
        <dbReference type="Rhea" id="RHEA-COMP:10698"/>
        <dbReference type="Rhea" id="RHEA-COMP:10700"/>
        <dbReference type="ChEBI" id="CHEBI:15377"/>
        <dbReference type="ChEBI" id="CHEBI:29950"/>
        <dbReference type="ChEBI" id="CHEBI:50058"/>
        <dbReference type="ChEBI" id="CHEBI:57844"/>
        <dbReference type="ChEBI" id="CHEBI:58772"/>
        <dbReference type="EC" id="1.8.4.11"/>
    </reaction>
</comment>
<evidence type="ECO:0000256" key="3">
    <source>
        <dbReference type="ARBA" id="ARBA00048782"/>
    </source>
</evidence>
<feature type="active site" evidence="4">
    <location>
        <position position="15"/>
    </location>
</feature>
<accession>A0A2M6WJT3</accession>